<protein>
    <submittedName>
        <fullName evidence="1">Uncharacterized protein</fullName>
    </submittedName>
</protein>
<name>A0AA35K4R4_9SAUR</name>
<dbReference type="AlphaFoldDB" id="A0AA35K4R4"/>
<organism evidence="1 2">
    <name type="scientific">Podarcis lilfordi</name>
    <name type="common">Lilford's wall lizard</name>
    <dbReference type="NCBI Taxonomy" id="74358"/>
    <lineage>
        <taxon>Eukaryota</taxon>
        <taxon>Metazoa</taxon>
        <taxon>Chordata</taxon>
        <taxon>Craniata</taxon>
        <taxon>Vertebrata</taxon>
        <taxon>Euteleostomi</taxon>
        <taxon>Lepidosauria</taxon>
        <taxon>Squamata</taxon>
        <taxon>Bifurcata</taxon>
        <taxon>Unidentata</taxon>
        <taxon>Episquamata</taxon>
        <taxon>Laterata</taxon>
        <taxon>Lacertibaenia</taxon>
        <taxon>Lacertidae</taxon>
        <taxon>Podarcis</taxon>
    </lineage>
</organism>
<gene>
    <name evidence="1" type="ORF">PODLI_1B033048</name>
</gene>
<reference evidence="1" key="1">
    <citation type="submission" date="2022-12" db="EMBL/GenBank/DDBJ databases">
        <authorList>
            <person name="Alioto T."/>
            <person name="Alioto T."/>
            <person name="Gomez Garrido J."/>
        </authorList>
    </citation>
    <scope>NUCLEOTIDE SEQUENCE</scope>
</reference>
<sequence length="49" mass="5724">MAAANKISEKKSKLAIYKANKPLKQHKKLKRQRDFLKSKSEMINQHVCL</sequence>
<evidence type="ECO:0000313" key="2">
    <source>
        <dbReference type="Proteomes" id="UP001178461"/>
    </source>
</evidence>
<dbReference type="EMBL" id="OX395128">
    <property type="protein sequence ID" value="CAI5770817.1"/>
    <property type="molecule type" value="Genomic_DNA"/>
</dbReference>
<accession>A0AA35K4R4</accession>
<keyword evidence="2" id="KW-1185">Reference proteome</keyword>
<evidence type="ECO:0000313" key="1">
    <source>
        <dbReference type="EMBL" id="CAI5770817.1"/>
    </source>
</evidence>
<proteinExistence type="predicted"/>
<dbReference type="Proteomes" id="UP001178461">
    <property type="component" value="Chromosome 3"/>
</dbReference>